<evidence type="ECO:0000313" key="1">
    <source>
        <dbReference type="EMBL" id="UUX34894.1"/>
    </source>
</evidence>
<protein>
    <submittedName>
        <fullName evidence="1">Uncharacterized protein</fullName>
    </submittedName>
</protein>
<dbReference type="RefSeq" id="WP_313794386.1">
    <property type="nucleotide sequence ID" value="NZ_CP102453.1"/>
</dbReference>
<name>A0ABY5P8A1_9LACT</name>
<accession>A0ABY5P8A1</accession>
<gene>
    <name evidence="1" type="ORF">NRE15_04405</name>
</gene>
<evidence type="ECO:0000313" key="2">
    <source>
        <dbReference type="Proteomes" id="UP001315967"/>
    </source>
</evidence>
<sequence>MVEVRNRNNKKVCEINETKKQVIISNKGYTTIIQFTKDNTIKVINK</sequence>
<dbReference type="EMBL" id="CP102453">
    <property type="protein sequence ID" value="UUX34894.1"/>
    <property type="molecule type" value="Genomic_DNA"/>
</dbReference>
<reference evidence="1 2" key="1">
    <citation type="submission" date="2022-08" db="EMBL/GenBank/DDBJ databases">
        <title>Aerococcaceae sp. nov isolated from spoiled eye mask.</title>
        <authorList>
            <person name="Zhou G."/>
            <person name="Xie X.-B."/>
            <person name="Shi Q.-S."/>
            <person name="Wang Y.-S."/>
            <person name="Wen X."/>
            <person name="Peng H."/>
            <person name="Yang X.-J."/>
            <person name="Tao H.-B."/>
            <person name="Huang X.-M."/>
        </authorList>
    </citation>
    <scope>NUCLEOTIDE SEQUENCE [LARGE SCALE GENOMIC DNA]</scope>
    <source>
        <strain evidence="2">DM20194951</strain>
    </source>
</reference>
<organism evidence="1 2">
    <name type="scientific">Fundicoccus culcitae</name>
    <dbReference type="NCBI Taxonomy" id="2969821"/>
    <lineage>
        <taxon>Bacteria</taxon>
        <taxon>Bacillati</taxon>
        <taxon>Bacillota</taxon>
        <taxon>Bacilli</taxon>
        <taxon>Lactobacillales</taxon>
        <taxon>Aerococcaceae</taxon>
        <taxon>Fundicoccus</taxon>
    </lineage>
</organism>
<keyword evidence="2" id="KW-1185">Reference proteome</keyword>
<proteinExistence type="predicted"/>
<dbReference type="Proteomes" id="UP001315967">
    <property type="component" value="Chromosome"/>
</dbReference>